<dbReference type="OrthoDB" id="284906at2759"/>
<dbReference type="EMBL" id="MPUH01000132">
    <property type="protein sequence ID" value="OMJ89176.1"/>
    <property type="molecule type" value="Genomic_DNA"/>
</dbReference>
<protein>
    <submittedName>
        <fullName evidence="1">Uncharacterized protein</fullName>
    </submittedName>
</protein>
<keyword evidence="2" id="KW-1185">Reference proteome</keyword>
<accession>A0A1R2CJP8</accession>
<dbReference type="AlphaFoldDB" id="A0A1R2CJP8"/>
<sequence>MQKSQSAKNFVGRVTTGGLNYHKDTHAFDSSMVPDKARDAVAEIRELTAADILCLKPPAWSKSTYVDRTKYYTDQLPLRKKKFEIHIGLQDFHNLDPHANKIYKGTELRNDYTGWNVSTYFEQNELKKRLKNLTEKSSEATAKVSQKLQGYLKPSMSQTKFNEKLRDEKISDNELRNKIKEQYLYECPKSSAEKTSAEVFKRLSEYKLKVKQGEIANMNTDDETYRPSLNRNLTHNIERKRVHDGVWMYSEANQKESWSCCMCEDFNAPGCIVKIRNKDRWITISL</sequence>
<proteinExistence type="predicted"/>
<organism evidence="1 2">
    <name type="scientific">Stentor coeruleus</name>
    <dbReference type="NCBI Taxonomy" id="5963"/>
    <lineage>
        <taxon>Eukaryota</taxon>
        <taxon>Sar</taxon>
        <taxon>Alveolata</taxon>
        <taxon>Ciliophora</taxon>
        <taxon>Postciliodesmatophora</taxon>
        <taxon>Heterotrichea</taxon>
        <taxon>Heterotrichida</taxon>
        <taxon>Stentoridae</taxon>
        <taxon>Stentor</taxon>
    </lineage>
</organism>
<gene>
    <name evidence="1" type="ORF">SteCoe_8725</name>
</gene>
<evidence type="ECO:0000313" key="2">
    <source>
        <dbReference type="Proteomes" id="UP000187209"/>
    </source>
</evidence>
<reference evidence="1 2" key="1">
    <citation type="submission" date="2016-11" db="EMBL/GenBank/DDBJ databases">
        <title>The macronuclear genome of Stentor coeruleus: a giant cell with tiny introns.</title>
        <authorList>
            <person name="Slabodnick M."/>
            <person name="Ruby J.G."/>
            <person name="Reiff S.B."/>
            <person name="Swart E.C."/>
            <person name="Gosai S."/>
            <person name="Prabakaran S."/>
            <person name="Witkowska E."/>
            <person name="Larue G.E."/>
            <person name="Fisher S."/>
            <person name="Freeman R.M."/>
            <person name="Gunawardena J."/>
            <person name="Chu W."/>
            <person name="Stover N.A."/>
            <person name="Gregory B.D."/>
            <person name="Nowacki M."/>
            <person name="Derisi J."/>
            <person name="Roy S.W."/>
            <person name="Marshall W.F."/>
            <person name="Sood P."/>
        </authorList>
    </citation>
    <scope>NUCLEOTIDE SEQUENCE [LARGE SCALE GENOMIC DNA]</scope>
    <source>
        <strain evidence="1">WM001</strain>
    </source>
</reference>
<evidence type="ECO:0000313" key="1">
    <source>
        <dbReference type="EMBL" id="OMJ89176.1"/>
    </source>
</evidence>
<name>A0A1R2CJP8_9CILI</name>
<comment type="caution">
    <text evidence="1">The sequence shown here is derived from an EMBL/GenBank/DDBJ whole genome shotgun (WGS) entry which is preliminary data.</text>
</comment>
<dbReference type="Proteomes" id="UP000187209">
    <property type="component" value="Unassembled WGS sequence"/>
</dbReference>